<reference evidence="1" key="1">
    <citation type="submission" date="2020-07" db="EMBL/GenBank/DDBJ databases">
        <title>Severe corrosion of carbon steel in oil field produced water can be linked to methanogenic archaea containing a special type of NiFe hydrogenase.</title>
        <authorList>
            <person name="Lahme S."/>
            <person name="Mand J."/>
            <person name="Longwell J."/>
            <person name="Smith R."/>
            <person name="Enning D."/>
        </authorList>
    </citation>
    <scope>NUCLEOTIDE SEQUENCE</scope>
    <source>
        <strain evidence="1">MIC098Bin6</strain>
    </source>
</reference>
<organism evidence="1 2">
    <name type="scientific">Desulfotignum balticum</name>
    <dbReference type="NCBI Taxonomy" id="115781"/>
    <lineage>
        <taxon>Bacteria</taxon>
        <taxon>Pseudomonadati</taxon>
        <taxon>Thermodesulfobacteriota</taxon>
        <taxon>Desulfobacteria</taxon>
        <taxon>Desulfobacterales</taxon>
        <taxon>Desulfobacteraceae</taxon>
        <taxon>Desulfotignum</taxon>
    </lineage>
</organism>
<protein>
    <submittedName>
        <fullName evidence="1">Uncharacterized protein</fullName>
    </submittedName>
</protein>
<accession>A0A931GCQ3</accession>
<gene>
    <name evidence="1" type="ORF">H0S81_00410</name>
</gene>
<comment type="caution">
    <text evidence="1">The sequence shown here is derived from an EMBL/GenBank/DDBJ whole genome shotgun (WGS) entry which is preliminary data.</text>
</comment>
<dbReference type="AlphaFoldDB" id="A0A931GCQ3"/>
<dbReference type="Proteomes" id="UP000706172">
    <property type="component" value="Unassembled WGS sequence"/>
</dbReference>
<dbReference type="EMBL" id="JACCQK010000013">
    <property type="protein sequence ID" value="MBG0778382.1"/>
    <property type="molecule type" value="Genomic_DNA"/>
</dbReference>
<sequence>MSGGGVVPDVCLLFERKCQAFDLAHENTRPGAILAFLNADWRDFESIPAKKESPDHAITLFDFHRLLSETGWQLTHRIECPLSSERLSGTLVQRMQDKRILGTVSRTLLIAKHI</sequence>
<proteinExistence type="predicted"/>
<evidence type="ECO:0000313" key="2">
    <source>
        <dbReference type="Proteomes" id="UP000706172"/>
    </source>
</evidence>
<name>A0A931GCQ3_9BACT</name>
<evidence type="ECO:0000313" key="1">
    <source>
        <dbReference type="EMBL" id="MBG0778382.1"/>
    </source>
</evidence>